<dbReference type="Proteomes" id="UP000789920">
    <property type="component" value="Unassembled WGS sequence"/>
</dbReference>
<accession>A0ACA9S7N5</accession>
<gene>
    <name evidence="1" type="ORF">RPERSI_LOCUS26669</name>
</gene>
<evidence type="ECO:0000313" key="1">
    <source>
        <dbReference type="EMBL" id="CAG8826174.1"/>
    </source>
</evidence>
<proteinExistence type="predicted"/>
<organism evidence="1 2">
    <name type="scientific">Racocetra persica</name>
    <dbReference type="NCBI Taxonomy" id="160502"/>
    <lineage>
        <taxon>Eukaryota</taxon>
        <taxon>Fungi</taxon>
        <taxon>Fungi incertae sedis</taxon>
        <taxon>Mucoromycota</taxon>
        <taxon>Glomeromycotina</taxon>
        <taxon>Glomeromycetes</taxon>
        <taxon>Diversisporales</taxon>
        <taxon>Gigasporaceae</taxon>
        <taxon>Racocetra</taxon>
    </lineage>
</organism>
<name>A0ACA9S7N5_9GLOM</name>
<dbReference type="EMBL" id="CAJVQC010091755">
    <property type="protein sequence ID" value="CAG8826174.1"/>
    <property type="molecule type" value="Genomic_DNA"/>
</dbReference>
<reference evidence="1" key="1">
    <citation type="submission" date="2021-06" db="EMBL/GenBank/DDBJ databases">
        <authorList>
            <person name="Kallberg Y."/>
            <person name="Tangrot J."/>
            <person name="Rosling A."/>
        </authorList>
    </citation>
    <scope>NUCLEOTIDE SEQUENCE</scope>
    <source>
        <strain evidence="1">MA461A</strain>
    </source>
</reference>
<keyword evidence="2" id="KW-1185">Reference proteome</keyword>
<protein>
    <submittedName>
        <fullName evidence="1">15110_t:CDS:1</fullName>
    </submittedName>
</protein>
<sequence>MYQEKETRMCTPIQCWDCLDCCGQKEKKDKGKVKEIIKEETISEQKGESSIQARIEVPSKSLEGRLVVENYEEVRNLDCGNNDKLESVELKNLPKLTNFYANGCRIKDIRVENCPNIEDFNASNNLLEDTRFLNGLNPEKLEALSIHSNDFQEQGLGFLSKFINVRSLYIDNCSKEKFEKNIYNHSGLEYLPETVKKIRCSNDLKKDIGCSRIKKELEEIAQLPGVTEKLEGKEKGEE</sequence>
<comment type="caution">
    <text evidence="1">The sequence shown here is derived from an EMBL/GenBank/DDBJ whole genome shotgun (WGS) entry which is preliminary data.</text>
</comment>
<evidence type="ECO:0000313" key="2">
    <source>
        <dbReference type="Proteomes" id="UP000789920"/>
    </source>
</evidence>